<dbReference type="AlphaFoldDB" id="A0A494XMC2"/>
<accession>A0A494XMC2</accession>
<evidence type="ECO:0000313" key="2">
    <source>
        <dbReference type="Proteomes" id="UP000282076"/>
    </source>
</evidence>
<comment type="caution">
    <text evidence="1">The sequence shown here is derived from an EMBL/GenBank/DDBJ whole genome shotgun (WGS) entry which is preliminary data.</text>
</comment>
<keyword evidence="2" id="KW-1185">Reference proteome</keyword>
<name>A0A494XMC2_9BACL</name>
<dbReference type="Proteomes" id="UP000282076">
    <property type="component" value="Unassembled WGS sequence"/>
</dbReference>
<dbReference type="RefSeq" id="WP_120978510.1">
    <property type="nucleotide sequence ID" value="NZ_RBZM01000008.1"/>
</dbReference>
<reference evidence="1 2" key="1">
    <citation type="submission" date="2018-10" db="EMBL/GenBank/DDBJ databases">
        <title>Cohnella sp. M2MS4P-1, whole genome shotgun sequence.</title>
        <authorList>
            <person name="Tuo L."/>
        </authorList>
    </citation>
    <scope>NUCLEOTIDE SEQUENCE [LARGE SCALE GENOMIC DNA]</scope>
    <source>
        <strain evidence="1 2">M2MS4P-1</strain>
    </source>
</reference>
<gene>
    <name evidence="1" type="ORF">D7Z26_18495</name>
</gene>
<evidence type="ECO:0000313" key="1">
    <source>
        <dbReference type="EMBL" id="RKP49826.1"/>
    </source>
</evidence>
<sequence>MIKTYEHRPSIALEVAKLPQAYASYSERQINRLVSIEDKRHPLIDVIEDTIESASTIIEESTMLVESIAWGNISDANDDNDANYSTVNLFPSLNSHLAPLYAGRISASDFEINNTLPVVIHTLGCRLIRLICDINEIHQAAHGVALFTLTQKMMLGFLKIPNTISANEMLFADIVD</sequence>
<dbReference type="EMBL" id="RBZM01000008">
    <property type="protein sequence ID" value="RKP49826.1"/>
    <property type="molecule type" value="Genomic_DNA"/>
</dbReference>
<organism evidence="1 2">
    <name type="scientific">Cohnella endophytica</name>
    <dbReference type="NCBI Taxonomy" id="2419778"/>
    <lineage>
        <taxon>Bacteria</taxon>
        <taxon>Bacillati</taxon>
        <taxon>Bacillota</taxon>
        <taxon>Bacilli</taxon>
        <taxon>Bacillales</taxon>
        <taxon>Paenibacillaceae</taxon>
        <taxon>Cohnella</taxon>
    </lineage>
</organism>
<proteinExistence type="predicted"/>
<protein>
    <submittedName>
        <fullName evidence="1">Uncharacterized protein</fullName>
    </submittedName>
</protein>